<protein>
    <recommendedName>
        <fullName evidence="17">Probable peptidoglycan glycosyltransferase FtsW</fullName>
        <ecNumber evidence="19">2.4.99.28</ecNumber>
    </recommendedName>
    <alternativeName>
        <fullName evidence="18">Cell division protein FtsW</fullName>
    </alternativeName>
    <alternativeName>
        <fullName evidence="15">Cell wall polymerase</fullName>
    </alternativeName>
    <alternativeName>
        <fullName evidence="14">Peptidoglycan polymerase</fullName>
    </alternativeName>
</protein>
<evidence type="ECO:0000256" key="22">
    <source>
        <dbReference type="SAM" id="Phobius"/>
    </source>
</evidence>
<evidence type="ECO:0000256" key="1">
    <source>
        <dbReference type="ARBA" id="ARBA00004651"/>
    </source>
</evidence>
<dbReference type="InterPro" id="IPR001182">
    <property type="entry name" value="FtsW/RodA"/>
</dbReference>
<evidence type="ECO:0000256" key="13">
    <source>
        <dbReference type="ARBA" id="ARBA00023316"/>
    </source>
</evidence>
<dbReference type="GO" id="GO:0009252">
    <property type="term" value="P:peptidoglycan biosynthetic process"/>
    <property type="evidence" value="ECO:0007669"/>
    <property type="project" value="UniProtKB-KW"/>
</dbReference>
<dbReference type="PROSITE" id="PS00428">
    <property type="entry name" value="FTSW_RODA_SPOVE"/>
    <property type="match status" value="1"/>
</dbReference>
<comment type="pathway">
    <text evidence="2">Cell wall biogenesis; peptidoglycan biosynthesis.</text>
</comment>
<feature type="transmembrane region" description="Helical" evidence="22">
    <location>
        <begin position="106"/>
        <end position="127"/>
    </location>
</feature>
<dbReference type="PANTHER" id="PTHR30474:SF2">
    <property type="entry name" value="PEPTIDOGLYCAN GLYCOSYLTRANSFERASE FTSW-RELATED"/>
    <property type="match status" value="1"/>
</dbReference>
<keyword evidence="24" id="KW-1185">Reference proteome</keyword>
<feature type="transmembrane region" description="Helical" evidence="22">
    <location>
        <begin position="147"/>
        <end position="163"/>
    </location>
</feature>
<dbReference type="OrthoDB" id="9768187at2"/>
<dbReference type="AlphaFoldDB" id="A0A4S4FYY0"/>
<comment type="subcellular location">
    <subcellularLocation>
        <location evidence="1">Cell membrane</location>
        <topology evidence="1">Multi-pass membrane protein</topology>
    </subcellularLocation>
</comment>
<organism evidence="23 24">
    <name type="scientific">Orlajensenia flava</name>
    <dbReference type="NCBI Taxonomy" id="2565934"/>
    <lineage>
        <taxon>Bacteria</taxon>
        <taxon>Bacillati</taxon>
        <taxon>Actinomycetota</taxon>
        <taxon>Actinomycetes</taxon>
        <taxon>Micrococcales</taxon>
        <taxon>Microbacteriaceae</taxon>
        <taxon>Orlajensenia</taxon>
    </lineage>
</organism>
<dbReference type="NCBIfam" id="TIGR02614">
    <property type="entry name" value="ftsW"/>
    <property type="match status" value="1"/>
</dbReference>
<evidence type="ECO:0000256" key="17">
    <source>
        <dbReference type="ARBA" id="ARBA00041185"/>
    </source>
</evidence>
<evidence type="ECO:0000256" key="12">
    <source>
        <dbReference type="ARBA" id="ARBA00023306"/>
    </source>
</evidence>
<keyword evidence="8" id="KW-0133">Cell shape</keyword>
<keyword evidence="3" id="KW-1003">Cell membrane</keyword>
<dbReference type="RefSeq" id="WP_136422762.1">
    <property type="nucleotide sequence ID" value="NZ_SSSN01000003.1"/>
</dbReference>
<feature type="transmembrane region" description="Helical" evidence="22">
    <location>
        <begin position="340"/>
        <end position="366"/>
    </location>
</feature>
<reference evidence="23 24" key="1">
    <citation type="submission" date="2019-04" db="EMBL/GenBank/DDBJ databases">
        <authorList>
            <person name="Jiang L."/>
        </authorList>
    </citation>
    <scope>NUCLEOTIDE SEQUENCE [LARGE SCALE GENOMIC DNA]</scope>
    <source>
        <strain evidence="23 24">YIM 131861</strain>
    </source>
</reference>
<dbReference type="GO" id="GO:0051301">
    <property type="term" value="P:cell division"/>
    <property type="evidence" value="ECO:0007669"/>
    <property type="project" value="UniProtKB-KW"/>
</dbReference>
<feature type="transmembrane region" description="Helical" evidence="22">
    <location>
        <begin position="197"/>
        <end position="213"/>
    </location>
</feature>
<evidence type="ECO:0000313" key="23">
    <source>
        <dbReference type="EMBL" id="THG35392.1"/>
    </source>
</evidence>
<evidence type="ECO:0000256" key="3">
    <source>
        <dbReference type="ARBA" id="ARBA00022475"/>
    </source>
</evidence>
<feature type="transmembrane region" description="Helical" evidence="22">
    <location>
        <begin position="40"/>
        <end position="60"/>
    </location>
</feature>
<gene>
    <name evidence="23" type="primary">ftsW</name>
    <name evidence="23" type="ORF">E6C70_04910</name>
</gene>
<dbReference type="Proteomes" id="UP000307380">
    <property type="component" value="Unassembled WGS sequence"/>
</dbReference>
<dbReference type="EMBL" id="SSSN01000003">
    <property type="protein sequence ID" value="THG35392.1"/>
    <property type="molecule type" value="Genomic_DNA"/>
</dbReference>
<keyword evidence="9" id="KW-0573">Peptidoglycan synthesis</keyword>
<evidence type="ECO:0000256" key="15">
    <source>
        <dbReference type="ARBA" id="ARBA00033270"/>
    </source>
</evidence>
<keyword evidence="7 22" id="KW-0812">Transmembrane</keyword>
<accession>A0A4S4FYY0</accession>
<evidence type="ECO:0000256" key="9">
    <source>
        <dbReference type="ARBA" id="ARBA00022984"/>
    </source>
</evidence>
<keyword evidence="10 22" id="KW-1133">Transmembrane helix</keyword>
<comment type="caution">
    <text evidence="23">The sequence shown here is derived from an EMBL/GenBank/DDBJ whole genome shotgun (WGS) entry which is preliminary data.</text>
</comment>
<evidence type="ECO:0000256" key="10">
    <source>
        <dbReference type="ARBA" id="ARBA00022989"/>
    </source>
</evidence>
<evidence type="ECO:0000313" key="24">
    <source>
        <dbReference type="Proteomes" id="UP000307380"/>
    </source>
</evidence>
<evidence type="ECO:0000256" key="16">
    <source>
        <dbReference type="ARBA" id="ARBA00038053"/>
    </source>
</evidence>
<dbReference type="GO" id="GO:0071555">
    <property type="term" value="P:cell wall organization"/>
    <property type="evidence" value="ECO:0007669"/>
    <property type="project" value="UniProtKB-KW"/>
</dbReference>
<evidence type="ECO:0000256" key="19">
    <source>
        <dbReference type="ARBA" id="ARBA00044770"/>
    </source>
</evidence>
<evidence type="ECO:0000256" key="20">
    <source>
        <dbReference type="ARBA" id="ARBA00049902"/>
    </source>
</evidence>
<evidence type="ECO:0000256" key="6">
    <source>
        <dbReference type="ARBA" id="ARBA00022679"/>
    </source>
</evidence>
<keyword evidence="5" id="KW-0328">Glycosyltransferase</keyword>
<dbReference type="GO" id="GO:0032153">
    <property type="term" value="C:cell division site"/>
    <property type="evidence" value="ECO:0007669"/>
    <property type="project" value="TreeGrafter"/>
</dbReference>
<dbReference type="GO" id="GO:0008955">
    <property type="term" value="F:peptidoglycan glycosyltransferase activity"/>
    <property type="evidence" value="ECO:0007669"/>
    <property type="project" value="UniProtKB-EC"/>
</dbReference>
<keyword evidence="4" id="KW-0132">Cell division</keyword>
<feature type="transmembrane region" description="Helical" evidence="22">
    <location>
        <begin position="372"/>
        <end position="394"/>
    </location>
</feature>
<evidence type="ECO:0000256" key="4">
    <source>
        <dbReference type="ARBA" id="ARBA00022618"/>
    </source>
</evidence>
<comment type="similarity">
    <text evidence="16">Belongs to the SEDS family. FtsW subfamily.</text>
</comment>
<feature type="transmembrane region" description="Helical" evidence="22">
    <location>
        <begin position="306"/>
        <end position="328"/>
    </location>
</feature>
<evidence type="ECO:0000256" key="2">
    <source>
        <dbReference type="ARBA" id="ARBA00004752"/>
    </source>
</evidence>
<dbReference type="GO" id="GO:0015648">
    <property type="term" value="F:lipid-linked peptidoglycan transporter activity"/>
    <property type="evidence" value="ECO:0007669"/>
    <property type="project" value="TreeGrafter"/>
</dbReference>
<dbReference type="GO" id="GO:0005886">
    <property type="term" value="C:plasma membrane"/>
    <property type="evidence" value="ECO:0007669"/>
    <property type="project" value="UniProtKB-SubCell"/>
</dbReference>
<dbReference type="PANTHER" id="PTHR30474">
    <property type="entry name" value="CELL CYCLE PROTEIN"/>
    <property type="match status" value="1"/>
</dbReference>
<keyword evidence="6" id="KW-0808">Transferase</keyword>
<keyword evidence="12" id="KW-0131">Cell cycle</keyword>
<dbReference type="Pfam" id="PF01098">
    <property type="entry name" value="FTSW_RODA_SPOVE"/>
    <property type="match status" value="1"/>
</dbReference>
<dbReference type="InterPro" id="IPR013437">
    <property type="entry name" value="FtsW"/>
</dbReference>
<keyword evidence="11 22" id="KW-0472">Membrane</keyword>
<comment type="function">
    <text evidence="21">Peptidoglycan polymerase that is essential for cell division.</text>
</comment>
<evidence type="ECO:0000256" key="7">
    <source>
        <dbReference type="ARBA" id="ARBA00022692"/>
    </source>
</evidence>
<feature type="transmembrane region" description="Helical" evidence="22">
    <location>
        <begin position="218"/>
        <end position="236"/>
    </location>
</feature>
<feature type="transmembrane region" description="Helical" evidence="22">
    <location>
        <begin position="175"/>
        <end position="191"/>
    </location>
</feature>
<name>A0A4S4FYY0_9MICO</name>
<dbReference type="GO" id="GO:0008360">
    <property type="term" value="P:regulation of cell shape"/>
    <property type="evidence" value="ECO:0007669"/>
    <property type="project" value="UniProtKB-KW"/>
</dbReference>
<feature type="transmembrane region" description="Helical" evidence="22">
    <location>
        <begin position="72"/>
        <end position="94"/>
    </location>
</feature>
<dbReference type="InterPro" id="IPR018365">
    <property type="entry name" value="Cell_cycle_FtsW-rel_CS"/>
</dbReference>
<keyword evidence="13" id="KW-0961">Cell wall biogenesis/degradation</keyword>
<evidence type="ECO:0000256" key="18">
    <source>
        <dbReference type="ARBA" id="ARBA00041418"/>
    </source>
</evidence>
<dbReference type="EC" id="2.4.99.28" evidence="19"/>
<evidence type="ECO:0000256" key="5">
    <source>
        <dbReference type="ARBA" id="ARBA00022676"/>
    </source>
</evidence>
<evidence type="ECO:0000256" key="21">
    <source>
        <dbReference type="ARBA" id="ARBA00049966"/>
    </source>
</evidence>
<evidence type="ECO:0000256" key="11">
    <source>
        <dbReference type="ARBA" id="ARBA00023136"/>
    </source>
</evidence>
<comment type="catalytic activity">
    <reaction evidence="20">
        <text>[GlcNAc-(1-&gt;4)-Mur2Ac(oyl-L-Ala-gamma-D-Glu-L-Lys-D-Ala-D-Ala)](n)-di-trans,octa-cis-undecaprenyl diphosphate + beta-D-GlcNAc-(1-&gt;4)-Mur2Ac(oyl-L-Ala-gamma-D-Glu-L-Lys-D-Ala-D-Ala)-di-trans,octa-cis-undecaprenyl diphosphate = [GlcNAc-(1-&gt;4)-Mur2Ac(oyl-L-Ala-gamma-D-Glu-L-Lys-D-Ala-D-Ala)](n+1)-di-trans,octa-cis-undecaprenyl diphosphate + di-trans,octa-cis-undecaprenyl diphosphate + H(+)</text>
        <dbReference type="Rhea" id="RHEA:23708"/>
        <dbReference type="Rhea" id="RHEA-COMP:9602"/>
        <dbReference type="Rhea" id="RHEA-COMP:9603"/>
        <dbReference type="ChEBI" id="CHEBI:15378"/>
        <dbReference type="ChEBI" id="CHEBI:58405"/>
        <dbReference type="ChEBI" id="CHEBI:60033"/>
        <dbReference type="ChEBI" id="CHEBI:78435"/>
        <dbReference type="EC" id="2.4.99.28"/>
    </reaction>
</comment>
<sequence length="409" mass="43067">MTQTQPRPGETTSRRQQVASTASAARISLGRVFRADGGNYFLLLGTTLFLVIFGVVMVLSSSSVDSMLANQGAFGGAGKQLMFAAIGIPIMLIASRMPPTFWRRMALPALAVGAGLQLLVVATPLGAQDGGNQNWLPIGGFQLQPSEIIKVALVVWLGSILWAKRNRLGEPKQTLVPIFLIGGGAIGLVLVGNDLGTVIILGGILIGALFFAGMKLRFIFIPVVLGSIVAVIFAATSESRLRRLTSFFNASNCSDVHNDCWQTINGNYALADGGIFGVGLGNSKGKWQWVPAADNDFIFSIIGEELGLIGAIVVLALFVLLAISFIRIMRQAPDLFSRVVTGAVLVWVIGQACVNIGVVLGVFPVLGVPLPLVSAGGTALLSTLFAIGIVLSFARGGYRPLAAEPVQPR</sequence>
<evidence type="ECO:0000256" key="14">
    <source>
        <dbReference type="ARBA" id="ARBA00032370"/>
    </source>
</evidence>
<evidence type="ECO:0000256" key="8">
    <source>
        <dbReference type="ARBA" id="ARBA00022960"/>
    </source>
</evidence>
<proteinExistence type="inferred from homology"/>